<sequence length="38" mass="4164">MVAPSSHPISHKKNKPLLIGFKRWEHKTSNGVTAIVGP</sequence>
<accession>A0A7D7IX99</accession>
<evidence type="ECO:0000313" key="1">
    <source>
        <dbReference type="EMBL" id="QMP84944.1"/>
    </source>
</evidence>
<reference evidence="2" key="1">
    <citation type="submission" date="2020-05" db="EMBL/GenBank/DDBJ databases">
        <title>Genomics and ecology of novel Flavobacterium phages from the Baltic Sea.</title>
        <authorList>
            <person name="Hoetzinger M."/>
            <person name="Nilsson E."/>
            <person name="Holmfeldt K."/>
        </authorList>
    </citation>
    <scope>NUCLEOTIDE SEQUENCE [LARGE SCALE GENOMIC DNA]</scope>
</reference>
<proteinExistence type="predicted"/>
<protein>
    <submittedName>
        <fullName evidence="1">Uncharacterized protein</fullName>
    </submittedName>
</protein>
<dbReference type="EMBL" id="MT497068">
    <property type="protein sequence ID" value="QMP84944.1"/>
    <property type="molecule type" value="Genomic_DNA"/>
</dbReference>
<gene>
    <name evidence="1" type="ORF">elemo143B_phanotate54</name>
</gene>
<dbReference type="Proteomes" id="UP000683011">
    <property type="component" value="Segment"/>
</dbReference>
<evidence type="ECO:0000313" key="2">
    <source>
        <dbReference type="Proteomes" id="UP000683011"/>
    </source>
</evidence>
<organism evidence="1 2">
    <name type="scientific">Flavobacterium phage vB_FspP_elemoB_14-3B</name>
    <dbReference type="NCBI Taxonomy" id="2743804"/>
    <lineage>
        <taxon>Viruses</taxon>
        <taxon>Duplodnaviria</taxon>
        <taxon>Heunggongvirae</taxon>
        <taxon>Uroviricota</taxon>
        <taxon>Caudoviricetes</taxon>
        <taxon>Elemovirus</taxon>
        <taxon>Elemovirus elemoB</taxon>
    </lineage>
</organism>
<keyword evidence="2" id="KW-1185">Reference proteome</keyword>
<name>A0A7D7IX99_9CAUD</name>